<organism evidence="2 3">
    <name type="scientific">Algoriphagus lacus</name>
    <dbReference type="NCBI Taxonomy" id="2056311"/>
    <lineage>
        <taxon>Bacteria</taxon>
        <taxon>Pseudomonadati</taxon>
        <taxon>Bacteroidota</taxon>
        <taxon>Cytophagia</taxon>
        <taxon>Cytophagales</taxon>
        <taxon>Cyclobacteriaceae</taxon>
        <taxon>Algoriphagus</taxon>
    </lineage>
</organism>
<accession>A0A418PRX5</accession>
<dbReference type="Proteomes" id="UP000283522">
    <property type="component" value="Unassembled WGS sequence"/>
</dbReference>
<dbReference type="OrthoDB" id="850705at2"/>
<protein>
    <recommendedName>
        <fullName evidence="1">VLRF1 domain-containing protein</fullName>
    </recommendedName>
</protein>
<dbReference type="Pfam" id="PF18826">
    <property type="entry name" value="bVLRF1"/>
    <property type="match status" value="1"/>
</dbReference>
<evidence type="ECO:0000313" key="3">
    <source>
        <dbReference type="Proteomes" id="UP000283522"/>
    </source>
</evidence>
<evidence type="ECO:0000313" key="2">
    <source>
        <dbReference type="EMBL" id="RIW15629.1"/>
    </source>
</evidence>
<keyword evidence="3" id="KW-1185">Reference proteome</keyword>
<proteinExistence type="predicted"/>
<dbReference type="AlphaFoldDB" id="A0A418PRX5"/>
<feature type="domain" description="VLRF1" evidence="1">
    <location>
        <begin position="67"/>
        <end position="206"/>
    </location>
</feature>
<gene>
    <name evidence="2" type="ORF">D0X99_09360</name>
</gene>
<dbReference type="InterPro" id="IPR041175">
    <property type="entry name" value="VLRF1/Vms1"/>
</dbReference>
<sequence>MNIPQAKVLSQSSAEKLISDSKSRNFNLTFEPKKHQLIIDNGQDWLAKLYLPLTVDWTGNREIKSKADPHFSLVLIKAGQAVTGYFHRGELLDHRVFRAYMVRQKQGKSQIKHLKTKGKSRAGSRIRLSETEHFFEEINERLTSYSNQYPIDFWGISCAKTMWPYYFSSAVPPPFSPKEESLIELPVHIAQASFEELKVVGELLQKFHLILSDHGKEILSFLGENDFTNDSAEDW</sequence>
<dbReference type="PROSITE" id="PS52044">
    <property type="entry name" value="VLRF1"/>
    <property type="match status" value="1"/>
</dbReference>
<dbReference type="EMBL" id="QXML01000004">
    <property type="protein sequence ID" value="RIW15629.1"/>
    <property type="molecule type" value="Genomic_DNA"/>
</dbReference>
<name>A0A418PRX5_9BACT</name>
<comment type="caution">
    <text evidence="2">The sequence shown here is derived from an EMBL/GenBank/DDBJ whole genome shotgun (WGS) entry which is preliminary data.</text>
</comment>
<dbReference type="RefSeq" id="WP_119477484.1">
    <property type="nucleotide sequence ID" value="NZ_QXML01000004.1"/>
</dbReference>
<reference evidence="2 3" key="1">
    <citation type="submission" date="2018-09" db="EMBL/GenBank/DDBJ databases">
        <authorList>
            <person name="Wang X."/>
            <person name="Du Z."/>
        </authorList>
    </citation>
    <scope>NUCLEOTIDE SEQUENCE [LARGE SCALE GENOMIC DNA]</scope>
    <source>
        <strain evidence="2 3">N3</strain>
    </source>
</reference>
<evidence type="ECO:0000259" key="1">
    <source>
        <dbReference type="PROSITE" id="PS52044"/>
    </source>
</evidence>